<evidence type="ECO:0000259" key="1">
    <source>
        <dbReference type="Pfam" id="PF00561"/>
    </source>
</evidence>
<dbReference type="InterPro" id="IPR050266">
    <property type="entry name" value="AB_hydrolase_sf"/>
</dbReference>
<keyword evidence="3" id="KW-1185">Reference proteome</keyword>
<dbReference type="SUPFAM" id="SSF53474">
    <property type="entry name" value="alpha/beta-Hydrolases"/>
    <property type="match status" value="1"/>
</dbReference>
<dbReference type="EMBL" id="CP013650">
    <property type="protein sequence ID" value="ALS97857.1"/>
    <property type="molecule type" value="Genomic_DNA"/>
</dbReference>
<dbReference type="AlphaFoldDB" id="A0A0U3AGN6"/>
<feature type="domain" description="AB hydrolase-1" evidence="1">
    <location>
        <begin position="13"/>
        <end position="241"/>
    </location>
</feature>
<evidence type="ECO:0000313" key="3">
    <source>
        <dbReference type="Proteomes" id="UP000068447"/>
    </source>
</evidence>
<dbReference type="KEGG" id="lal:AT746_05940"/>
<dbReference type="PANTHER" id="PTHR43798:SF33">
    <property type="entry name" value="HYDROLASE, PUTATIVE (AFU_ORTHOLOGUE AFUA_2G14860)-RELATED"/>
    <property type="match status" value="1"/>
</dbReference>
<dbReference type="PANTHER" id="PTHR43798">
    <property type="entry name" value="MONOACYLGLYCEROL LIPASE"/>
    <property type="match status" value="1"/>
</dbReference>
<reference evidence="2 3" key="1">
    <citation type="submission" date="2015-12" db="EMBL/GenBank/DDBJ databases">
        <title>Complete genome of Lacimicrobium alkaliphilum KCTC 32984.</title>
        <authorList>
            <person name="Kim S.-G."/>
            <person name="Lee Y.-J."/>
        </authorList>
    </citation>
    <scope>NUCLEOTIDE SEQUENCE [LARGE SCALE GENOMIC DNA]</scope>
    <source>
        <strain evidence="2 3">YelD216</strain>
    </source>
</reference>
<dbReference type="OrthoDB" id="6117067at2"/>
<dbReference type="Gene3D" id="3.40.50.1820">
    <property type="entry name" value="alpha/beta hydrolase"/>
    <property type="match status" value="1"/>
</dbReference>
<sequence>MEGVYQAGSEQHPAVVMLHSSMSSARQWRALVAQLEPDYRVVNLDLYGYGEGPGVEDASTFSLATEARRVMQVLDELEAEQFHLLGHSYGGALALKLALEQNHRVTSLMLFEPVAFHLLSEDEPGYQEVRRLASGMQDAKPGQAAAAFVDYWNGTGYFAGLPEPMQALFAQQVDKVRLDFQALLGEPYVPEDYAKIKQPALLMTGKHSRQSAHAVAAIIGHQLPRLTARPVPGGHMAPISHSELVNEQILTFLDNIA</sequence>
<evidence type="ECO:0000313" key="2">
    <source>
        <dbReference type="EMBL" id="ALS97857.1"/>
    </source>
</evidence>
<dbReference type="RefSeq" id="WP_062477788.1">
    <property type="nucleotide sequence ID" value="NZ_CP013650.1"/>
</dbReference>
<dbReference type="Proteomes" id="UP000068447">
    <property type="component" value="Chromosome"/>
</dbReference>
<dbReference type="PRINTS" id="PR00111">
    <property type="entry name" value="ABHYDROLASE"/>
</dbReference>
<dbReference type="InterPro" id="IPR000073">
    <property type="entry name" value="AB_hydrolase_1"/>
</dbReference>
<proteinExistence type="predicted"/>
<protein>
    <recommendedName>
        <fullName evidence="1">AB hydrolase-1 domain-containing protein</fullName>
    </recommendedName>
</protein>
<dbReference type="InterPro" id="IPR029058">
    <property type="entry name" value="AB_hydrolase_fold"/>
</dbReference>
<dbReference type="GO" id="GO:0016020">
    <property type="term" value="C:membrane"/>
    <property type="evidence" value="ECO:0007669"/>
    <property type="project" value="TreeGrafter"/>
</dbReference>
<gene>
    <name evidence="2" type="ORF">AT746_05940</name>
</gene>
<accession>A0A0U3AGN6</accession>
<organism evidence="2 3">
    <name type="scientific">Lacimicrobium alkaliphilum</name>
    <dbReference type="NCBI Taxonomy" id="1526571"/>
    <lineage>
        <taxon>Bacteria</taxon>
        <taxon>Pseudomonadati</taxon>
        <taxon>Pseudomonadota</taxon>
        <taxon>Gammaproteobacteria</taxon>
        <taxon>Alteromonadales</taxon>
        <taxon>Alteromonadaceae</taxon>
        <taxon>Lacimicrobium</taxon>
    </lineage>
</organism>
<name>A0A0U3AGN6_9ALTE</name>
<dbReference type="Pfam" id="PF00561">
    <property type="entry name" value="Abhydrolase_1"/>
    <property type="match status" value="1"/>
</dbReference>